<dbReference type="PRINTS" id="PR00094">
    <property type="entry name" value="ADENYLTKNASE"/>
</dbReference>
<dbReference type="EMBL" id="JBBJCI010000147">
    <property type="protein sequence ID" value="KAK7242128.1"/>
    <property type="molecule type" value="Genomic_DNA"/>
</dbReference>
<evidence type="ECO:0000256" key="4">
    <source>
        <dbReference type="ARBA" id="ARBA00022777"/>
    </source>
</evidence>
<dbReference type="SUPFAM" id="SSF57774">
    <property type="entry name" value="Microbial and mitochondrial ADK, insert 'zinc finger' domain"/>
    <property type="match status" value="1"/>
</dbReference>
<comment type="caution">
    <text evidence="6">The sequence shown here is derived from an EMBL/GenBank/DDBJ whole genome shotgun (WGS) entry which is preliminary data.</text>
</comment>
<dbReference type="CDD" id="cd01428">
    <property type="entry name" value="ADK"/>
    <property type="match status" value="1"/>
</dbReference>
<protein>
    <submittedName>
        <fullName evidence="6">Adenylate kinase</fullName>
    </submittedName>
</protein>
<dbReference type="InterPro" id="IPR036193">
    <property type="entry name" value="ADK_active_lid_dom_sf"/>
</dbReference>
<comment type="similarity">
    <text evidence="1 5">Belongs to the adenylate kinase family.</text>
</comment>
<sequence>MLKAGAGALLAGGAAYGVYQYTQPKKDALKMIISGGPGSGKGTQCDLLVTKYGVKHISTGDALRHHVKTGTDLGKEAKAYMERGDLVPDSLVIGICKAEMETSEAKTNGWLLDGMPRTKAQCDALETMGLVPNLFLRLDVPDEVMMERACGRRQDPVTRQIYHIKYKKAPTEEIEKRLIIRSDDTVEKMTNRIAQYHKNMSAVSGSYTEKLVVVDGNRKPTDVFPVVCDAIDKALAK</sequence>
<evidence type="ECO:0000256" key="5">
    <source>
        <dbReference type="RuleBase" id="RU003330"/>
    </source>
</evidence>
<dbReference type="PANTHER" id="PTHR23359">
    <property type="entry name" value="NUCLEOTIDE KINASE"/>
    <property type="match status" value="1"/>
</dbReference>
<keyword evidence="4 5" id="KW-0418">Kinase</keyword>
<dbReference type="GO" id="GO:0016301">
    <property type="term" value="F:kinase activity"/>
    <property type="evidence" value="ECO:0007669"/>
    <property type="project" value="UniProtKB-KW"/>
</dbReference>
<evidence type="ECO:0000256" key="3">
    <source>
        <dbReference type="ARBA" id="ARBA00022741"/>
    </source>
</evidence>
<organism evidence="6 7">
    <name type="scientific">Aureococcus anophagefferens</name>
    <name type="common">Harmful bloom alga</name>
    <dbReference type="NCBI Taxonomy" id="44056"/>
    <lineage>
        <taxon>Eukaryota</taxon>
        <taxon>Sar</taxon>
        <taxon>Stramenopiles</taxon>
        <taxon>Ochrophyta</taxon>
        <taxon>Pelagophyceae</taxon>
        <taxon>Pelagomonadales</taxon>
        <taxon>Pelagomonadaceae</taxon>
        <taxon>Aureococcus</taxon>
    </lineage>
</organism>
<keyword evidence="3" id="KW-0547">Nucleotide-binding</keyword>
<gene>
    <name evidence="6" type="primary">AK3</name>
    <name evidence="6" type="ORF">SO694_00155051</name>
</gene>
<dbReference type="SUPFAM" id="SSF52540">
    <property type="entry name" value="P-loop containing nucleoside triphosphate hydrolases"/>
    <property type="match status" value="1"/>
</dbReference>
<evidence type="ECO:0000313" key="7">
    <source>
        <dbReference type="Proteomes" id="UP001363151"/>
    </source>
</evidence>
<dbReference type="Pfam" id="PF00406">
    <property type="entry name" value="ADK"/>
    <property type="match status" value="1"/>
</dbReference>
<dbReference type="Proteomes" id="UP001363151">
    <property type="component" value="Unassembled WGS sequence"/>
</dbReference>
<evidence type="ECO:0000256" key="2">
    <source>
        <dbReference type="ARBA" id="ARBA00022679"/>
    </source>
</evidence>
<proteinExistence type="inferred from homology"/>
<reference evidence="6 7" key="1">
    <citation type="submission" date="2024-03" db="EMBL/GenBank/DDBJ databases">
        <title>Aureococcus anophagefferens CCMP1851 and Kratosvirus quantuckense: Draft genome of a second virus-susceptible host strain in the model system.</title>
        <authorList>
            <person name="Chase E."/>
            <person name="Truchon A.R."/>
            <person name="Schepens W."/>
            <person name="Wilhelm S.W."/>
        </authorList>
    </citation>
    <scope>NUCLEOTIDE SEQUENCE [LARGE SCALE GENOMIC DNA]</scope>
    <source>
        <strain evidence="6 7">CCMP1851</strain>
    </source>
</reference>
<evidence type="ECO:0000313" key="6">
    <source>
        <dbReference type="EMBL" id="KAK7242128.1"/>
    </source>
</evidence>
<accession>A0ABR1G0Z7</accession>
<dbReference type="NCBIfam" id="TIGR01351">
    <property type="entry name" value="adk"/>
    <property type="match status" value="1"/>
</dbReference>
<keyword evidence="2 5" id="KW-0808">Transferase</keyword>
<dbReference type="InterPro" id="IPR027417">
    <property type="entry name" value="P-loop_NTPase"/>
</dbReference>
<dbReference type="InterPro" id="IPR006259">
    <property type="entry name" value="Adenyl_kin_sub"/>
</dbReference>
<evidence type="ECO:0000256" key="1">
    <source>
        <dbReference type="ARBA" id="ARBA00007220"/>
    </source>
</evidence>
<dbReference type="HAMAP" id="MF_00235">
    <property type="entry name" value="Adenylate_kinase_Adk"/>
    <property type="match status" value="1"/>
</dbReference>
<dbReference type="InterPro" id="IPR000850">
    <property type="entry name" value="Adenylat/UMP-CMP_kin"/>
</dbReference>
<name>A0ABR1G0Z7_AURAN</name>
<keyword evidence="7" id="KW-1185">Reference proteome</keyword>
<dbReference type="Gene3D" id="3.40.50.300">
    <property type="entry name" value="P-loop containing nucleotide triphosphate hydrolases"/>
    <property type="match status" value="1"/>
</dbReference>